<feature type="binding site" evidence="10">
    <location>
        <position position="84"/>
    </location>
    <ligand>
        <name>Na(+)</name>
        <dbReference type="ChEBI" id="CHEBI:29101"/>
        <note>structural</note>
    </ligand>
</feature>
<evidence type="ECO:0000256" key="3">
    <source>
        <dbReference type="ARBA" id="ARBA00022692"/>
    </source>
</evidence>
<keyword evidence="10" id="KW-0406">Ion transport</keyword>
<dbReference type="KEGG" id="baqk:QN215_02485"/>
<comment type="activity regulation">
    <text evidence="10">Na(+) is not transported, but it plays an essential structural role and its presence is essential for fluoride channel function.</text>
</comment>
<dbReference type="Pfam" id="PF02537">
    <property type="entry name" value="CRCB"/>
    <property type="match status" value="1"/>
</dbReference>
<evidence type="ECO:0000313" key="11">
    <source>
        <dbReference type="EMBL" id="XDS45014.1"/>
    </source>
</evidence>
<evidence type="ECO:0000256" key="5">
    <source>
        <dbReference type="ARBA" id="ARBA00023136"/>
    </source>
</evidence>
<proteinExistence type="inferred from homology"/>
<dbReference type="GO" id="GO:0062054">
    <property type="term" value="F:fluoride channel activity"/>
    <property type="evidence" value="ECO:0007669"/>
    <property type="project" value="UniProtKB-UniRule"/>
</dbReference>
<feature type="transmembrane region" description="Helical" evidence="10">
    <location>
        <begin position="103"/>
        <end position="125"/>
    </location>
</feature>
<sequence>MNTQSVLTFTFMALCGGVGAVCRFLVDSTVNKRNRLNFPLGTIAVNISACLLLGLLTGWVSSWNAADAQTIRFILGTGLLGGYSTFSTASVEGYRLIQHQHPLRVLVHTGGMLMICLGAGILGIWCGSL</sequence>
<evidence type="ECO:0000256" key="4">
    <source>
        <dbReference type="ARBA" id="ARBA00022989"/>
    </source>
</evidence>
<dbReference type="PANTHER" id="PTHR28259:SF1">
    <property type="entry name" value="FLUORIDE EXPORT PROTEIN 1-RELATED"/>
    <property type="match status" value="1"/>
</dbReference>
<keyword evidence="3 10" id="KW-0812">Transmembrane</keyword>
<keyword evidence="4 10" id="KW-1133">Transmembrane helix</keyword>
<feature type="binding site" evidence="10">
    <location>
        <position position="81"/>
    </location>
    <ligand>
        <name>Na(+)</name>
        <dbReference type="ChEBI" id="CHEBI:29101"/>
        <note>structural</note>
    </ligand>
</feature>
<dbReference type="GO" id="GO:0140114">
    <property type="term" value="P:cellular detoxification of fluoride"/>
    <property type="evidence" value="ECO:0007669"/>
    <property type="project" value="UniProtKB-UniRule"/>
</dbReference>
<comment type="similarity">
    <text evidence="7 10">Belongs to the fluoride channel Fluc/FEX (TC 1.A.43) family.</text>
</comment>
<dbReference type="InterPro" id="IPR003691">
    <property type="entry name" value="FluC"/>
</dbReference>
<organism evidence="11">
    <name type="scientific">Bifidobacterium aquikefiricola</name>
    <dbReference type="NCBI Taxonomy" id="3059038"/>
    <lineage>
        <taxon>Bacteria</taxon>
        <taxon>Bacillati</taxon>
        <taxon>Actinomycetota</taxon>
        <taxon>Actinomycetes</taxon>
        <taxon>Bifidobacteriales</taxon>
        <taxon>Bifidobacteriaceae</taxon>
        <taxon>Bifidobacterium</taxon>
    </lineage>
</organism>
<evidence type="ECO:0000256" key="7">
    <source>
        <dbReference type="ARBA" id="ARBA00035120"/>
    </source>
</evidence>
<evidence type="ECO:0000256" key="1">
    <source>
        <dbReference type="ARBA" id="ARBA00004651"/>
    </source>
</evidence>
<keyword evidence="10" id="KW-0479">Metal-binding</keyword>
<feature type="transmembrane region" description="Helical" evidence="10">
    <location>
        <begin position="6"/>
        <end position="26"/>
    </location>
</feature>
<protein>
    <recommendedName>
        <fullName evidence="10">Fluoride-specific ion channel FluC</fullName>
    </recommendedName>
</protein>
<keyword evidence="2 10" id="KW-1003">Cell membrane</keyword>
<keyword evidence="10" id="KW-0813">Transport</keyword>
<dbReference type="RefSeq" id="WP_369344563.1">
    <property type="nucleotide sequence ID" value="NZ_CP129674.1"/>
</dbReference>
<evidence type="ECO:0000256" key="10">
    <source>
        <dbReference type="HAMAP-Rule" id="MF_00454"/>
    </source>
</evidence>
<comment type="function">
    <text evidence="9 10">Fluoride-specific ion channel. Important for reducing fluoride concentration in the cell, thus reducing its toxicity.</text>
</comment>
<dbReference type="EMBL" id="CP129674">
    <property type="protein sequence ID" value="XDS45014.1"/>
    <property type="molecule type" value="Genomic_DNA"/>
</dbReference>
<comment type="subcellular location">
    <subcellularLocation>
        <location evidence="1 10">Cell membrane</location>
        <topology evidence="1 10">Multi-pass membrane protein</topology>
    </subcellularLocation>
</comment>
<evidence type="ECO:0000256" key="2">
    <source>
        <dbReference type="ARBA" id="ARBA00022475"/>
    </source>
</evidence>
<evidence type="ECO:0000256" key="8">
    <source>
        <dbReference type="ARBA" id="ARBA00035585"/>
    </source>
</evidence>
<feature type="transmembrane region" description="Helical" evidence="10">
    <location>
        <begin position="38"/>
        <end position="59"/>
    </location>
</feature>
<dbReference type="GO" id="GO:0005886">
    <property type="term" value="C:plasma membrane"/>
    <property type="evidence" value="ECO:0007669"/>
    <property type="project" value="UniProtKB-SubCell"/>
</dbReference>
<comment type="catalytic activity">
    <reaction evidence="8">
        <text>fluoride(in) = fluoride(out)</text>
        <dbReference type="Rhea" id="RHEA:76159"/>
        <dbReference type="ChEBI" id="CHEBI:17051"/>
    </reaction>
    <physiologicalReaction direction="left-to-right" evidence="8">
        <dbReference type="Rhea" id="RHEA:76160"/>
    </physiologicalReaction>
</comment>
<dbReference type="PANTHER" id="PTHR28259">
    <property type="entry name" value="FLUORIDE EXPORT PROTEIN 1-RELATED"/>
    <property type="match status" value="1"/>
</dbReference>
<keyword evidence="10" id="KW-0915">Sodium</keyword>
<accession>A0AB39U7Q3</accession>
<evidence type="ECO:0000256" key="6">
    <source>
        <dbReference type="ARBA" id="ARBA00023303"/>
    </source>
</evidence>
<feature type="transmembrane region" description="Helical" evidence="10">
    <location>
        <begin position="71"/>
        <end position="91"/>
    </location>
</feature>
<dbReference type="GO" id="GO:0046872">
    <property type="term" value="F:metal ion binding"/>
    <property type="evidence" value="ECO:0007669"/>
    <property type="project" value="UniProtKB-KW"/>
</dbReference>
<dbReference type="AlphaFoldDB" id="A0AB39U7Q3"/>
<dbReference type="HAMAP" id="MF_00454">
    <property type="entry name" value="FluC"/>
    <property type="match status" value="1"/>
</dbReference>
<name>A0AB39U7Q3_9BIFI</name>
<keyword evidence="5 10" id="KW-0472">Membrane</keyword>
<keyword evidence="6 10" id="KW-0407">Ion channel</keyword>
<reference evidence="11" key="1">
    <citation type="submission" date="2023-07" db="EMBL/GenBank/DDBJ databases">
        <title>Bifidobacterium aquikefiriaerophilum sp. nov. and Bifidobacterium eccum sp. nov., isolated from water kefir.</title>
        <authorList>
            <person name="Breselge S."/>
            <person name="Bellassi P."/>
            <person name="Barcenilla C."/>
            <person name="Alvarez-Ordonez A."/>
            <person name="Morelli L."/>
            <person name="Cotter P.D."/>
        </authorList>
    </citation>
    <scope>NUCLEOTIDE SEQUENCE</scope>
    <source>
        <strain evidence="11">WK041_4_12</strain>
    </source>
</reference>
<evidence type="ECO:0000256" key="9">
    <source>
        <dbReference type="ARBA" id="ARBA00049940"/>
    </source>
</evidence>
<gene>
    <name evidence="10" type="primary">fluC</name>
    <name evidence="10" type="synonym">crcB</name>
    <name evidence="11" type="ORF">QN215_02485</name>
</gene>